<name>A0A516PVZ4_9ACTN</name>
<dbReference type="Pfam" id="PF00583">
    <property type="entry name" value="Acetyltransf_1"/>
    <property type="match status" value="1"/>
</dbReference>
<evidence type="ECO:0000259" key="1">
    <source>
        <dbReference type="PROSITE" id="PS51186"/>
    </source>
</evidence>
<protein>
    <submittedName>
        <fullName evidence="2">GNAT family N-acetyltransferase</fullName>
    </submittedName>
</protein>
<keyword evidence="2" id="KW-0808">Transferase</keyword>
<dbReference type="OrthoDB" id="3239945at2"/>
<reference evidence="2 3" key="1">
    <citation type="submission" date="2019-07" db="EMBL/GenBank/DDBJ databases">
        <title>Microlunatus dokdonensis sp. nov. isolated from the rhizospheric soil of the wild plant Elymus tsukushiensis.</title>
        <authorList>
            <person name="Ghim S.-Y."/>
            <person name="Hwang Y.-J."/>
            <person name="Son J.-S."/>
            <person name="Shin J.-H."/>
        </authorList>
    </citation>
    <scope>NUCLEOTIDE SEQUENCE [LARGE SCALE GENOMIC DNA]</scope>
    <source>
        <strain evidence="2 3">KUDC0627</strain>
    </source>
</reference>
<dbReference type="GO" id="GO:0016747">
    <property type="term" value="F:acyltransferase activity, transferring groups other than amino-acyl groups"/>
    <property type="evidence" value="ECO:0007669"/>
    <property type="project" value="InterPro"/>
</dbReference>
<dbReference type="RefSeq" id="WP_143985305.1">
    <property type="nucleotide sequence ID" value="NZ_CP041692.1"/>
</dbReference>
<accession>A0A516PVZ4</accession>
<dbReference type="InterPro" id="IPR016181">
    <property type="entry name" value="Acyl_CoA_acyltransferase"/>
</dbReference>
<dbReference type="KEGG" id="mik:FOE78_04845"/>
<organism evidence="2 3">
    <name type="scientific">Microlunatus elymi</name>
    <dbReference type="NCBI Taxonomy" id="2596828"/>
    <lineage>
        <taxon>Bacteria</taxon>
        <taxon>Bacillati</taxon>
        <taxon>Actinomycetota</taxon>
        <taxon>Actinomycetes</taxon>
        <taxon>Propionibacteriales</taxon>
        <taxon>Propionibacteriaceae</taxon>
        <taxon>Microlunatus</taxon>
    </lineage>
</organism>
<dbReference type="CDD" id="cd04301">
    <property type="entry name" value="NAT_SF"/>
    <property type="match status" value="1"/>
</dbReference>
<evidence type="ECO:0000313" key="2">
    <source>
        <dbReference type="EMBL" id="QDP95330.1"/>
    </source>
</evidence>
<sequence length="268" mass="30630">MNERVVRFTTRELSMRTIDDFEQFFSQVHGCACTLYFFGRHLSSVSGTAQQRAVRLGSAPDRSRKHFPHQELMRKREAAAVRDLVSKGQAHGILVYADGDPVGWCHFGRVDELPVPSEESDPDTIYARLDTTEWVINCFTTRMDHRRQGVATRALNAAVAAIKKRGGGWIEAVPMAFPHDDPTLRKLRRTFRWRSPQVAEYLRDNWPTKELPAIGEVSACLNSTRTMGHMGNMSMFEKAGFTAIQRDDYRSATDPYHRGDFIVMRRHV</sequence>
<dbReference type="EMBL" id="CP041692">
    <property type="protein sequence ID" value="QDP95330.1"/>
    <property type="molecule type" value="Genomic_DNA"/>
</dbReference>
<evidence type="ECO:0000313" key="3">
    <source>
        <dbReference type="Proteomes" id="UP000319263"/>
    </source>
</evidence>
<proteinExistence type="predicted"/>
<dbReference type="Gene3D" id="3.40.630.30">
    <property type="match status" value="1"/>
</dbReference>
<dbReference type="PROSITE" id="PS51186">
    <property type="entry name" value="GNAT"/>
    <property type="match status" value="1"/>
</dbReference>
<gene>
    <name evidence="2" type="ORF">FOE78_04845</name>
</gene>
<dbReference type="Proteomes" id="UP000319263">
    <property type="component" value="Chromosome"/>
</dbReference>
<feature type="domain" description="N-acetyltransferase" evidence="1">
    <location>
        <begin position="52"/>
        <end position="212"/>
    </location>
</feature>
<keyword evidence="3" id="KW-1185">Reference proteome</keyword>
<dbReference type="AlphaFoldDB" id="A0A516PVZ4"/>
<dbReference type="InterPro" id="IPR000182">
    <property type="entry name" value="GNAT_dom"/>
</dbReference>
<dbReference type="SUPFAM" id="SSF55729">
    <property type="entry name" value="Acyl-CoA N-acyltransferases (Nat)"/>
    <property type="match status" value="1"/>
</dbReference>